<keyword evidence="1" id="KW-0812">Transmembrane</keyword>
<feature type="transmembrane region" description="Helical" evidence="1">
    <location>
        <begin position="81"/>
        <end position="98"/>
    </location>
</feature>
<organism evidence="2 3">
    <name type="scientific">Flagellimonas okinawensis</name>
    <dbReference type="NCBI Taxonomy" id="3031324"/>
    <lineage>
        <taxon>Bacteria</taxon>
        <taxon>Pseudomonadati</taxon>
        <taxon>Bacteroidota</taxon>
        <taxon>Flavobacteriia</taxon>
        <taxon>Flavobacteriales</taxon>
        <taxon>Flavobacteriaceae</taxon>
        <taxon>Flagellimonas</taxon>
    </lineage>
</organism>
<keyword evidence="3" id="KW-1185">Reference proteome</keyword>
<proteinExistence type="predicted"/>
<protein>
    <recommendedName>
        <fullName evidence="4">DoxX family protein</fullName>
    </recommendedName>
</protein>
<dbReference type="PANTHER" id="PTHR36974">
    <property type="entry name" value="MEMBRANE PROTEIN-RELATED"/>
    <property type="match status" value="1"/>
</dbReference>
<name>A0ABT5XSK2_9FLAO</name>
<evidence type="ECO:0000313" key="2">
    <source>
        <dbReference type="EMBL" id="MDF0708887.1"/>
    </source>
</evidence>
<evidence type="ECO:0008006" key="4">
    <source>
        <dbReference type="Google" id="ProtNLM"/>
    </source>
</evidence>
<sequence length="132" mass="15271">MLSCRFGLLKNKALMAPWHLYVMAGMYIFAGSMHFIKPKMYMRIMPLYIPKHRLLVHLSGIVEILLGIGVCFDATRKLSTFGIILMLGVFLSVHFYMLSGEKASAGIPRWILLLRIPLQFLLMYWAYCYAYI</sequence>
<reference evidence="2 3" key="1">
    <citation type="submission" date="2023-03" db="EMBL/GenBank/DDBJ databases">
        <title>Muricauda XX sp. nov. and Muricauda XXX sp. nov., two novel species isolated from Okinawa Trough.</title>
        <authorList>
            <person name="Cao W."/>
            <person name="Deng X."/>
        </authorList>
    </citation>
    <scope>NUCLEOTIDE SEQUENCE [LARGE SCALE GENOMIC DNA]</scope>
    <source>
        <strain evidence="2 3">81s02</strain>
    </source>
</reference>
<feature type="transmembrane region" description="Helical" evidence="1">
    <location>
        <begin position="18"/>
        <end position="36"/>
    </location>
</feature>
<dbReference type="EMBL" id="JARFVA010000007">
    <property type="protein sequence ID" value="MDF0708887.1"/>
    <property type="molecule type" value="Genomic_DNA"/>
</dbReference>
<feature type="transmembrane region" description="Helical" evidence="1">
    <location>
        <begin position="56"/>
        <end position="75"/>
    </location>
</feature>
<dbReference type="PANTHER" id="PTHR36974:SF1">
    <property type="entry name" value="DOXX FAMILY MEMBRANE PROTEIN"/>
    <property type="match status" value="1"/>
</dbReference>
<feature type="transmembrane region" description="Helical" evidence="1">
    <location>
        <begin position="110"/>
        <end position="127"/>
    </location>
</feature>
<comment type="caution">
    <text evidence="2">The sequence shown here is derived from an EMBL/GenBank/DDBJ whole genome shotgun (WGS) entry which is preliminary data.</text>
</comment>
<evidence type="ECO:0000313" key="3">
    <source>
        <dbReference type="Proteomes" id="UP001217083"/>
    </source>
</evidence>
<dbReference type="Proteomes" id="UP001217083">
    <property type="component" value="Unassembled WGS sequence"/>
</dbReference>
<gene>
    <name evidence="2" type="ORF">PY091_16850</name>
</gene>
<keyword evidence="1" id="KW-1133">Transmembrane helix</keyword>
<accession>A0ABT5XSK2</accession>
<evidence type="ECO:0000256" key="1">
    <source>
        <dbReference type="SAM" id="Phobius"/>
    </source>
</evidence>
<keyword evidence="1" id="KW-0472">Membrane</keyword>